<gene>
    <name evidence="1" type="ORF">D5281_05630</name>
</gene>
<comment type="caution">
    <text evidence="1">The sequence shown here is derived from an EMBL/GenBank/DDBJ whole genome shotgun (WGS) entry which is preliminary data.</text>
</comment>
<evidence type="ECO:0000313" key="1">
    <source>
        <dbReference type="EMBL" id="NBJ92080.1"/>
    </source>
</evidence>
<dbReference type="Proteomes" id="UP001154420">
    <property type="component" value="Unassembled WGS sequence"/>
</dbReference>
<dbReference type="EMBL" id="QZDT01000006">
    <property type="protein sequence ID" value="NBJ92080.1"/>
    <property type="molecule type" value="Genomic_DNA"/>
</dbReference>
<reference evidence="1" key="1">
    <citation type="submission" date="2018-09" db="EMBL/GenBank/DDBJ databases">
        <title>Murine metabolic-syndrome-specific gut microbial biobank.</title>
        <authorList>
            <person name="Liu C."/>
        </authorList>
    </citation>
    <scope>NUCLEOTIDE SEQUENCE</scope>
    <source>
        <strain evidence="1">D42-62</strain>
    </source>
</reference>
<name>A0A9X5GRI5_9FIRM</name>
<accession>A0A9X5GRI5</accession>
<sequence length="81" mass="8949">MAKEKNHRVAILFSCLDNLYGGFGKSKPPFSVVCISVKQVSGGRGIAMPVHYSYIVGDFSSKKICFAKWDILPISMNTHII</sequence>
<protein>
    <submittedName>
        <fullName evidence="1">Uncharacterized protein</fullName>
    </submittedName>
</protein>
<keyword evidence="2" id="KW-1185">Reference proteome</keyword>
<dbReference type="AlphaFoldDB" id="A0A9X5GRI5"/>
<proteinExistence type="predicted"/>
<organism evidence="1 2">
    <name type="scientific">Parablautia muri</name>
    <dbReference type="NCBI Taxonomy" id="2320879"/>
    <lineage>
        <taxon>Bacteria</taxon>
        <taxon>Bacillati</taxon>
        <taxon>Bacillota</taxon>
        <taxon>Clostridia</taxon>
        <taxon>Lachnospirales</taxon>
        <taxon>Lachnospiraceae</taxon>
        <taxon>Parablautia</taxon>
    </lineage>
</organism>
<evidence type="ECO:0000313" key="2">
    <source>
        <dbReference type="Proteomes" id="UP001154420"/>
    </source>
</evidence>